<keyword evidence="3" id="KW-1185">Reference proteome</keyword>
<gene>
    <name evidence="2" type="ORF">bsdtb5_41080</name>
</gene>
<dbReference type="EMBL" id="AP024169">
    <property type="protein sequence ID" value="BCN32813.1"/>
    <property type="molecule type" value="Genomic_DNA"/>
</dbReference>
<evidence type="ECO:0000313" key="2">
    <source>
        <dbReference type="EMBL" id="BCN32813.1"/>
    </source>
</evidence>
<accession>A0A7R7IG83</accession>
<evidence type="ECO:0000313" key="3">
    <source>
        <dbReference type="Proteomes" id="UP000595897"/>
    </source>
</evidence>
<dbReference type="KEGG" id="ahb:bsdtb5_41080"/>
<keyword evidence="1" id="KW-0812">Transmembrane</keyword>
<organism evidence="2 3">
    <name type="scientific">Anaeromicropila herbilytica</name>
    <dbReference type="NCBI Taxonomy" id="2785025"/>
    <lineage>
        <taxon>Bacteria</taxon>
        <taxon>Bacillati</taxon>
        <taxon>Bacillota</taxon>
        <taxon>Clostridia</taxon>
        <taxon>Lachnospirales</taxon>
        <taxon>Lachnospiraceae</taxon>
        <taxon>Anaeromicropila</taxon>
    </lineage>
</organism>
<name>A0A7R7IG83_9FIRM</name>
<dbReference type="SUPFAM" id="SSF143842">
    <property type="entry name" value="YwmB-like"/>
    <property type="match status" value="1"/>
</dbReference>
<keyword evidence="1" id="KW-1133">Transmembrane helix</keyword>
<dbReference type="RefSeq" id="WP_271713828.1">
    <property type="nucleotide sequence ID" value="NZ_AP024169.1"/>
</dbReference>
<keyword evidence="1" id="KW-0472">Membrane</keyword>
<evidence type="ECO:0008006" key="4">
    <source>
        <dbReference type="Google" id="ProtNLM"/>
    </source>
</evidence>
<feature type="transmembrane region" description="Helical" evidence="1">
    <location>
        <begin position="7"/>
        <end position="28"/>
    </location>
</feature>
<reference evidence="2 3" key="1">
    <citation type="submission" date="2020-11" db="EMBL/GenBank/DDBJ databases">
        <title>Draft genome sequencing of a Lachnospiraceae strain isolated from anoxic soil subjected to BSD treatment.</title>
        <authorList>
            <person name="Uek A."/>
            <person name="Tonouchi A."/>
        </authorList>
    </citation>
    <scope>NUCLEOTIDE SEQUENCE [LARGE SCALE GENOMIC DNA]</scope>
    <source>
        <strain evidence="2 3">TB5</strain>
    </source>
</reference>
<dbReference type="InterPro" id="IPR014794">
    <property type="entry name" value="DUF1779"/>
</dbReference>
<dbReference type="Pfam" id="PF08680">
    <property type="entry name" value="DUF1779"/>
    <property type="match status" value="1"/>
</dbReference>
<protein>
    <recommendedName>
        <fullName evidence="4">TATA-box binding</fullName>
    </recommendedName>
</protein>
<proteinExistence type="predicted"/>
<evidence type="ECO:0000256" key="1">
    <source>
        <dbReference type="SAM" id="Phobius"/>
    </source>
</evidence>
<sequence length="246" mass="28100">MKKIKMIIYIIGVLWISVFAQLMVNTLYKNNNRIVDAFAGTNSQIAQSEIKVIADYGSKYLSRQDKEDLINYIASSIQLKTDNSYKTQDTDTANEISIEKLSKNADTKIKLLSLKGETEHYIVIDLNVYDNMKSVMSYKKILEGKLNELKVKDYQTTILFHGYYNGKLTNDEKNQITDELIDNLDAKIVTQNRGSDVYTVYAYTGLIDEYITVAKSKVNVNIAISYNEQNDQTELYLATPVINSDY</sequence>
<dbReference type="Gene3D" id="3.30.360.40">
    <property type="entry name" value="YwmB-like"/>
    <property type="match status" value="1"/>
</dbReference>
<dbReference type="Proteomes" id="UP000595897">
    <property type="component" value="Chromosome"/>
</dbReference>
<dbReference type="InterPro" id="IPR036209">
    <property type="entry name" value="YwmB-like_sf"/>
</dbReference>
<dbReference type="AlphaFoldDB" id="A0A7R7IG83"/>